<proteinExistence type="predicted"/>
<dbReference type="Gene3D" id="3.90.1070.10">
    <property type="match status" value="1"/>
</dbReference>
<comment type="caution">
    <text evidence="3">The sequence shown here is derived from an EMBL/GenBank/DDBJ whole genome shotgun (WGS) entry which is preliminary data.</text>
</comment>
<dbReference type="SFLD" id="SFLDG01140">
    <property type="entry name" value="C2.B:_Phosphomannomutase_and_P"/>
    <property type="match status" value="1"/>
</dbReference>
<dbReference type="InterPro" id="IPR006380">
    <property type="entry name" value="SPP-like_dom"/>
</dbReference>
<dbReference type="Proteomes" id="UP000658278">
    <property type="component" value="Unassembled WGS sequence"/>
</dbReference>
<dbReference type="InterPro" id="IPR023214">
    <property type="entry name" value="HAD_sf"/>
</dbReference>
<dbReference type="NCBIfam" id="TIGR01484">
    <property type="entry name" value="HAD-SF-IIB"/>
    <property type="match status" value="1"/>
</dbReference>
<dbReference type="PANTHER" id="PTHR46521">
    <property type="entry name" value="SUCROSE-PHOSPHATASE 2-RELATED"/>
    <property type="match status" value="1"/>
</dbReference>
<dbReference type="RefSeq" id="WP_200277833.1">
    <property type="nucleotide sequence ID" value="NZ_JAENII010000004.1"/>
</dbReference>
<dbReference type="InterPro" id="IPR006379">
    <property type="entry name" value="HAD-SF_hydro_IIB"/>
</dbReference>
<dbReference type="EMBL" id="JAENII010000004">
    <property type="protein sequence ID" value="MBK1826665.1"/>
    <property type="molecule type" value="Genomic_DNA"/>
</dbReference>
<dbReference type="GO" id="GO:0016791">
    <property type="term" value="F:phosphatase activity"/>
    <property type="evidence" value="ECO:0007669"/>
    <property type="project" value="UniProtKB-ARBA"/>
</dbReference>
<dbReference type="InterPro" id="IPR051518">
    <property type="entry name" value="Sucrose_Phosphatase"/>
</dbReference>
<feature type="domain" description="Sucrose phosphatase-like" evidence="2">
    <location>
        <begin position="8"/>
        <end position="245"/>
    </location>
</feature>
<evidence type="ECO:0000259" key="2">
    <source>
        <dbReference type="Pfam" id="PF05116"/>
    </source>
</evidence>
<evidence type="ECO:0000313" key="4">
    <source>
        <dbReference type="Proteomes" id="UP000658278"/>
    </source>
</evidence>
<dbReference type="PANTHER" id="PTHR46521:SF4">
    <property type="entry name" value="SUCROSE-PHOSPHATASE 2-RELATED"/>
    <property type="match status" value="1"/>
</dbReference>
<gene>
    <name evidence="3" type="ORF">JIN81_06520</name>
</gene>
<dbReference type="Gene3D" id="3.40.50.1000">
    <property type="entry name" value="HAD superfamily/HAD-like"/>
    <property type="match status" value="1"/>
</dbReference>
<evidence type="ECO:0000256" key="1">
    <source>
        <dbReference type="ARBA" id="ARBA00022801"/>
    </source>
</evidence>
<dbReference type="Pfam" id="PF05116">
    <property type="entry name" value="S6PP"/>
    <property type="match status" value="1"/>
</dbReference>
<name>A0A934RDZ4_9BACT</name>
<keyword evidence="4" id="KW-1185">Reference proteome</keyword>
<accession>A0A934RDZ4</accession>
<dbReference type="SFLD" id="SFLDG01141">
    <property type="entry name" value="C2.B.1:_Sucrose_Phosphatase_Li"/>
    <property type="match status" value="1"/>
</dbReference>
<dbReference type="AlphaFoldDB" id="A0A934RDZ4"/>
<dbReference type="SFLD" id="SFLDS00003">
    <property type="entry name" value="Haloacid_Dehalogenase"/>
    <property type="match status" value="1"/>
</dbReference>
<dbReference type="SUPFAM" id="SSF56784">
    <property type="entry name" value="HAD-like"/>
    <property type="match status" value="1"/>
</dbReference>
<sequence>MPDTKPVAIFCTDLDGTLLGRPEDTARFRQTWEALDEAKPLLVYSTGRLVNDAIEKIEQAGLPTPDYYIGGVGTIIYHPASETTLEEFSCSLSEDWVRADVQRIVQSIPGIEEQPAIQQHQWKSSWFWYDASEEDLDQLRKDLATAGLKAQVVYSSKRDLDVLPQAANKGNALRWLCKTHDIELDRAVVAGDTGNDSSMFLVPGVRGIAPANAEPELLEAIEGIGAFTASGECTAGVIEGLRQYGVFPNPADSTTGQD</sequence>
<organism evidence="3 4">
    <name type="scientific">Haloferula rosea</name>
    <dbReference type="NCBI Taxonomy" id="490093"/>
    <lineage>
        <taxon>Bacteria</taxon>
        <taxon>Pseudomonadati</taxon>
        <taxon>Verrucomicrobiota</taxon>
        <taxon>Verrucomicrobiia</taxon>
        <taxon>Verrucomicrobiales</taxon>
        <taxon>Verrucomicrobiaceae</taxon>
        <taxon>Haloferula</taxon>
    </lineage>
</organism>
<reference evidence="3" key="1">
    <citation type="submission" date="2021-01" db="EMBL/GenBank/DDBJ databases">
        <title>Modified the classification status of verrucomicrobia.</title>
        <authorList>
            <person name="Feng X."/>
        </authorList>
    </citation>
    <scope>NUCLEOTIDE SEQUENCE</scope>
    <source>
        <strain evidence="3">KCTC 22201</strain>
    </source>
</reference>
<keyword evidence="1 3" id="KW-0378">Hydrolase</keyword>
<dbReference type="InterPro" id="IPR036412">
    <property type="entry name" value="HAD-like_sf"/>
</dbReference>
<evidence type="ECO:0000313" key="3">
    <source>
        <dbReference type="EMBL" id="MBK1826665.1"/>
    </source>
</evidence>
<protein>
    <submittedName>
        <fullName evidence="3">HAD-IIB family hydrolase</fullName>
    </submittedName>
</protein>